<organism evidence="1">
    <name type="scientific">uncultured Desulfovibrio sp</name>
    <dbReference type="NCBI Taxonomy" id="167968"/>
    <lineage>
        <taxon>Bacteria</taxon>
        <taxon>Pseudomonadati</taxon>
        <taxon>Thermodesulfobacteriota</taxon>
        <taxon>Desulfovibrionia</taxon>
        <taxon>Desulfovibrionales</taxon>
        <taxon>Desulfovibrionaceae</taxon>
        <taxon>Desulfovibrio</taxon>
        <taxon>environmental samples</taxon>
    </lineage>
</organism>
<protein>
    <submittedName>
        <fullName evidence="1">Uncharacterized protein</fullName>
    </submittedName>
</protein>
<reference evidence="1" key="1">
    <citation type="submission" date="2016-04" db="EMBL/GenBank/DDBJ databases">
        <authorList>
            <person name="Evans L.H."/>
            <person name="Alamgir A."/>
            <person name="Owens N."/>
            <person name="Weber N.D."/>
            <person name="Virtaneva K."/>
            <person name="Barbian K."/>
            <person name="Babar A."/>
            <person name="Rosenke K."/>
        </authorList>
    </citation>
    <scope>NUCLEOTIDE SEQUENCE</scope>
    <source>
        <strain evidence="1">92-2</strain>
    </source>
</reference>
<sequence length="61" mass="6794">MRTRCSQIFLSVARLLLRHNCNKGIIAARCMWNLALDGDLAGVYVACSIYFNARATLPFCA</sequence>
<name>A0A212JHP1_9BACT</name>
<dbReference type="AlphaFoldDB" id="A0A212JHP1"/>
<dbReference type="EMBL" id="FLUP01000001">
    <property type="protein sequence ID" value="SBV98952.1"/>
    <property type="molecule type" value="Genomic_DNA"/>
</dbReference>
<evidence type="ECO:0000313" key="1">
    <source>
        <dbReference type="EMBL" id="SBV98952.1"/>
    </source>
</evidence>
<accession>A0A212JHP1</accession>
<gene>
    <name evidence="1" type="ORF">KM92DES2_11126</name>
</gene>
<proteinExistence type="predicted"/>